<evidence type="ECO:0000313" key="2">
    <source>
        <dbReference type="Proteomes" id="UP000092445"/>
    </source>
</evidence>
<keyword evidence="2" id="KW-1185">Reference proteome</keyword>
<dbReference type="AlphaFoldDB" id="A0A1A9Z463"/>
<proteinExistence type="predicted"/>
<reference evidence="2" key="1">
    <citation type="submission" date="2014-03" db="EMBL/GenBank/DDBJ databases">
        <authorList>
            <person name="Aksoy S."/>
            <person name="Warren W."/>
            <person name="Wilson R.K."/>
        </authorList>
    </citation>
    <scope>NUCLEOTIDE SEQUENCE [LARGE SCALE GENOMIC DNA]</scope>
    <source>
        <strain evidence="2">IAEA</strain>
    </source>
</reference>
<dbReference type="EnsemblMetazoa" id="GPAI003277-RA">
    <property type="protein sequence ID" value="GPAI003277-PA"/>
    <property type="gene ID" value="GPAI003277"/>
</dbReference>
<reference evidence="1" key="2">
    <citation type="submission" date="2020-05" db="UniProtKB">
        <authorList>
            <consortium name="EnsemblMetazoa"/>
        </authorList>
    </citation>
    <scope>IDENTIFICATION</scope>
    <source>
        <strain evidence="1">IAEA</strain>
    </source>
</reference>
<dbReference type="Proteomes" id="UP000092445">
    <property type="component" value="Unassembled WGS sequence"/>
</dbReference>
<name>A0A1A9Z463_GLOPL</name>
<organism evidence="1 2">
    <name type="scientific">Glossina pallidipes</name>
    <name type="common">Tsetse fly</name>
    <dbReference type="NCBI Taxonomy" id="7398"/>
    <lineage>
        <taxon>Eukaryota</taxon>
        <taxon>Metazoa</taxon>
        <taxon>Ecdysozoa</taxon>
        <taxon>Arthropoda</taxon>
        <taxon>Hexapoda</taxon>
        <taxon>Insecta</taxon>
        <taxon>Pterygota</taxon>
        <taxon>Neoptera</taxon>
        <taxon>Endopterygota</taxon>
        <taxon>Diptera</taxon>
        <taxon>Brachycera</taxon>
        <taxon>Muscomorpha</taxon>
        <taxon>Hippoboscoidea</taxon>
        <taxon>Glossinidae</taxon>
        <taxon>Glossina</taxon>
    </lineage>
</organism>
<sequence>MLPGVDAHGDMITVVRIYFEFYLKKNIFSVGFYGNATPAKHRHNQRVGSGINTKSGREQVEDELCPGRPPIWGLERSLFREHKKGGNGGDNNDDDCNADETDADVKWVKPGSYLLYKQRRRCLCHSRLWLFYVSFGYSVMNNYVTLKQRDILLCNECVYFRVLANDTTVNYCKLYFRHHS</sequence>
<dbReference type="VEuPathDB" id="VectorBase:GPAI003277"/>
<evidence type="ECO:0000313" key="1">
    <source>
        <dbReference type="EnsemblMetazoa" id="GPAI003277-PA"/>
    </source>
</evidence>
<accession>A0A1A9Z463</accession>
<protein>
    <submittedName>
        <fullName evidence="1">Uncharacterized protein</fullName>
    </submittedName>
</protein>